<evidence type="ECO:0000256" key="2">
    <source>
        <dbReference type="SAM" id="Phobius"/>
    </source>
</evidence>
<comment type="caution">
    <text evidence="3">The sequence shown here is derived from an EMBL/GenBank/DDBJ whole genome shotgun (WGS) entry which is preliminary data.</text>
</comment>
<proteinExistence type="predicted"/>
<feature type="transmembrane region" description="Helical" evidence="2">
    <location>
        <begin position="30"/>
        <end position="54"/>
    </location>
</feature>
<evidence type="ECO:0000256" key="1">
    <source>
        <dbReference type="SAM" id="MobiDB-lite"/>
    </source>
</evidence>
<dbReference type="Proteomes" id="UP001165586">
    <property type="component" value="Unassembled WGS sequence"/>
</dbReference>
<keyword evidence="2" id="KW-0472">Membrane</keyword>
<feature type="region of interest" description="Disordered" evidence="1">
    <location>
        <begin position="1"/>
        <end position="22"/>
    </location>
</feature>
<name>A0ABT2H5Y9_9MICO</name>
<reference evidence="3" key="1">
    <citation type="submission" date="2022-08" db="EMBL/GenBank/DDBJ databases">
        <authorList>
            <person name="Deng Y."/>
            <person name="Han X.-F."/>
            <person name="Zhang Y.-Q."/>
        </authorList>
    </citation>
    <scope>NUCLEOTIDE SEQUENCE</scope>
    <source>
        <strain evidence="3">CPCC 203386</strain>
    </source>
</reference>
<keyword evidence="4" id="KW-1185">Reference proteome</keyword>
<sequence>MSFETQGSGQGHGSGSGSGTASPRGGRTMLFVWIGVAFVVVLALVAGVLTWVAVSTATARNAPEKAVDAYLSAVVEGRAEDAVALAGGVPNGALDALVTDEAYSAAGDHVTGYTLGRAAIDDDGATVVAQIEQGDRRYEQTFHLGRVGKEVLVVDTWALDPQELGYLTVAFDGPAGASVVVNGQTVDASPDEIVSRPLIALPGSYVVGSESGDDEVAIGEDSVTVTSLSAAGDGGVADATLTASLTDAGVAGGQAAVDAYLDACVAQPVMAPVGCDFYAEPEAGETVTNLVWSIATRPTFTIGGWTPDGWEVLPATGGTIYADGDFTNAEGYGTVRYTLSNYVYSGVLNLVDGVMTFTYTGSNSPAGSGA</sequence>
<keyword evidence="2" id="KW-0812">Transmembrane</keyword>
<accession>A0ABT2H5Y9</accession>
<evidence type="ECO:0000313" key="4">
    <source>
        <dbReference type="Proteomes" id="UP001165586"/>
    </source>
</evidence>
<protein>
    <submittedName>
        <fullName evidence="3">Uncharacterized protein</fullName>
    </submittedName>
</protein>
<dbReference type="EMBL" id="JANLCJ010000006">
    <property type="protein sequence ID" value="MCS5735347.1"/>
    <property type="molecule type" value="Genomic_DNA"/>
</dbReference>
<keyword evidence="2" id="KW-1133">Transmembrane helix</keyword>
<gene>
    <name evidence="3" type="ORF">N1032_16480</name>
</gene>
<evidence type="ECO:0000313" key="3">
    <source>
        <dbReference type="EMBL" id="MCS5735347.1"/>
    </source>
</evidence>
<dbReference type="RefSeq" id="WP_259540275.1">
    <property type="nucleotide sequence ID" value="NZ_JANLCJ010000006.1"/>
</dbReference>
<organism evidence="3 4">
    <name type="scientific">Herbiconiux daphne</name>
    <dbReference type="NCBI Taxonomy" id="2970914"/>
    <lineage>
        <taxon>Bacteria</taxon>
        <taxon>Bacillati</taxon>
        <taxon>Actinomycetota</taxon>
        <taxon>Actinomycetes</taxon>
        <taxon>Micrococcales</taxon>
        <taxon>Microbacteriaceae</taxon>
        <taxon>Herbiconiux</taxon>
    </lineage>
</organism>
<feature type="compositionally biased region" description="Gly residues" evidence="1">
    <location>
        <begin position="8"/>
        <end position="18"/>
    </location>
</feature>